<dbReference type="Gene3D" id="3.30.420.40">
    <property type="match status" value="2"/>
</dbReference>
<proteinExistence type="inferred from homology"/>
<comment type="catalytic activity">
    <reaction evidence="5">
        <text>ATP + H2O = ADP + phosphate + H(+)</text>
        <dbReference type="Rhea" id="RHEA:13065"/>
        <dbReference type="ChEBI" id="CHEBI:15377"/>
        <dbReference type="ChEBI" id="CHEBI:15378"/>
        <dbReference type="ChEBI" id="CHEBI:30616"/>
        <dbReference type="ChEBI" id="CHEBI:43474"/>
        <dbReference type="ChEBI" id="CHEBI:456216"/>
    </reaction>
</comment>
<dbReference type="InterPro" id="IPR004000">
    <property type="entry name" value="Actin"/>
</dbReference>
<evidence type="ECO:0000256" key="5">
    <source>
        <dbReference type="ARBA" id="ARBA00049360"/>
    </source>
</evidence>
<keyword evidence="2" id="KW-0547">Nucleotide-binding</keyword>
<keyword evidence="3" id="KW-0378">Hydrolase</keyword>
<sequence>MEEEVTAVVIDNGSGVCKAGFAGDDAPRSVFSSVVGRPKVPGIMVGLDQNEVYVGEEAMLKRGVLRFGHPIEHGIVKNWDDMEKVWHHTLYSELKVSPEEHPILMTEAPLNPKENREKMTQIMFEVFNVPCLYVSVQAVLALYSNGRTTGVVLDSGDGVSHTVPIYEGYAIPHAIQRIHLAGRDITTYLQKILDERGYSFTTNAEIEIVKDIKEKMCYIVNDYEAAKNEAEESHSCEKNYELPDGRKILIGSERFRATEILFTPKEAGFNDLEGVHKYCYDSVQKCDVDVRKDLFQNVILSGGSTLFDGMGERMWQEIHNLAPSTHKVKILASPERKFSVWLGGSILASLSTFQTMWINKQEYDESGPSIIHRKCF</sequence>
<evidence type="ECO:0000256" key="3">
    <source>
        <dbReference type="ARBA" id="ARBA00022801"/>
    </source>
</evidence>
<dbReference type="GO" id="GO:0005524">
    <property type="term" value="F:ATP binding"/>
    <property type="evidence" value="ECO:0007669"/>
    <property type="project" value="UniProtKB-KW"/>
</dbReference>
<evidence type="ECO:0000256" key="4">
    <source>
        <dbReference type="ARBA" id="ARBA00022840"/>
    </source>
</evidence>
<dbReference type="GO" id="GO:0016787">
    <property type="term" value="F:hydrolase activity"/>
    <property type="evidence" value="ECO:0007669"/>
    <property type="project" value="UniProtKB-KW"/>
</dbReference>
<evidence type="ECO:0000256" key="1">
    <source>
        <dbReference type="ARBA" id="ARBA00006752"/>
    </source>
</evidence>
<accession>A0A7S3FTA8</accession>
<evidence type="ECO:0000256" key="6">
    <source>
        <dbReference type="RuleBase" id="RU000487"/>
    </source>
</evidence>
<dbReference type="InterPro" id="IPR043129">
    <property type="entry name" value="ATPase_NBD"/>
</dbReference>
<evidence type="ECO:0000256" key="2">
    <source>
        <dbReference type="ARBA" id="ARBA00022741"/>
    </source>
</evidence>
<gene>
    <name evidence="7" type="ORF">SRAS04492_LOCUS3529</name>
</gene>
<dbReference type="PANTHER" id="PTHR11937">
    <property type="entry name" value="ACTIN"/>
    <property type="match status" value="1"/>
</dbReference>
<dbReference type="FunFam" id="3.30.420.40:FF:000058">
    <property type="entry name" value="Putative actin-related protein 5"/>
    <property type="match status" value="1"/>
</dbReference>
<name>A0A7S3FTA8_9SPIT</name>
<dbReference type="EMBL" id="HBIA01006886">
    <property type="protein sequence ID" value="CAE0231731.1"/>
    <property type="molecule type" value="Transcribed_RNA"/>
</dbReference>
<keyword evidence="4" id="KW-0067">ATP-binding</keyword>
<dbReference type="SUPFAM" id="SSF53067">
    <property type="entry name" value="Actin-like ATPase domain"/>
    <property type="match status" value="2"/>
</dbReference>
<protein>
    <recommendedName>
        <fullName evidence="8">Actin</fullName>
    </recommendedName>
</protein>
<organism evidence="7">
    <name type="scientific">Strombidium rassoulzadegani</name>
    <dbReference type="NCBI Taxonomy" id="1082188"/>
    <lineage>
        <taxon>Eukaryota</taxon>
        <taxon>Sar</taxon>
        <taxon>Alveolata</taxon>
        <taxon>Ciliophora</taxon>
        <taxon>Intramacronucleata</taxon>
        <taxon>Spirotrichea</taxon>
        <taxon>Oligotrichia</taxon>
        <taxon>Strombidiidae</taxon>
        <taxon>Strombidium</taxon>
    </lineage>
</organism>
<dbReference type="AlphaFoldDB" id="A0A7S3FTA8"/>
<dbReference type="FunFam" id="3.90.640.10:FF:000007">
    <property type="entry name" value="Actin like 7B"/>
    <property type="match status" value="1"/>
</dbReference>
<dbReference type="InterPro" id="IPR020902">
    <property type="entry name" value="Actin/actin-like_CS"/>
</dbReference>
<reference evidence="7" key="1">
    <citation type="submission" date="2021-01" db="EMBL/GenBank/DDBJ databases">
        <authorList>
            <person name="Corre E."/>
            <person name="Pelletier E."/>
            <person name="Niang G."/>
            <person name="Scheremetjew M."/>
            <person name="Finn R."/>
            <person name="Kale V."/>
            <person name="Holt S."/>
            <person name="Cochrane G."/>
            <person name="Meng A."/>
            <person name="Brown T."/>
            <person name="Cohen L."/>
        </authorList>
    </citation>
    <scope>NUCLEOTIDE SEQUENCE</scope>
    <source>
        <strain evidence="7">Ras09</strain>
    </source>
</reference>
<dbReference type="SMART" id="SM00268">
    <property type="entry name" value="ACTIN"/>
    <property type="match status" value="1"/>
</dbReference>
<dbReference type="PROSITE" id="PS01132">
    <property type="entry name" value="ACTINS_ACT_LIKE"/>
    <property type="match status" value="1"/>
</dbReference>
<evidence type="ECO:0000313" key="7">
    <source>
        <dbReference type="EMBL" id="CAE0231731.1"/>
    </source>
</evidence>
<evidence type="ECO:0008006" key="8">
    <source>
        <dbReference type="Google" id="ProtNLM"/>
    </source>
</evidence>
<dbReference type="Pfam" id="PF00022">
    <property type="entry name" value="Actin"/>
    <property type="match status" value="1"/>
</dbReference>
<dbReference type="Gene3D" id="3.90.640.10">
    <property type="entry name" value="Actin, Chain A, domain 4"/>
    <property type="match status" value="1"/>
</dbReference>
<dbReference type="PRINTS" id="PR00190">
    <property type="entry name" value="ACTIN"/>
</dbReference>
<comment type="similarity">
    <text evidence="1 6">Belongs to the actin family.</text>
</comment>
<dbReference type="FunFam" id="3.30.420.40:FF:000291">
    <property type="entry name" value="Actin, alpha skeletal muscle"/>
    <property type="match status" value="1"/>
</dbReference>